<evidence type="ECO:0008006" key="4">
    <source>
        <dbReference type="Google" id="ProtNLM"/>
    </source>
</evidence>
<dbReference type="EMBL" id="MFZH01000024">
    <property type="protein sequence ID" value="OGK18822.1"/>
    <property type="molecule type" value="Genomic_DNA"/>
</dbReference>
<dbReference type="Proteomes" id="UP000176850">
    <property type="component" value="Unassembled WGS sequence"/>
</dbReference>
<feature type="region of interest" description="Disordered" evidence="1">
    <location>
        <begin position="1"/>
        <end position="20"/>
    </location>
</feature>
<sequence length="167" mass="19186">MSTDTLDTKNKPVRGPGGRFMSIKHVNGPKPIQNPPPSPVVFYDDLSYYGEIIRRTHKNGQWFFVIEDFFPLVQITDPPMYISMIKNDPLYKELLNSDLFEIVDTSVGTERGPIIVGNQKAVLEVVNLFREEKKIFPGPFLQWIETTAKLTLEGQLDRVKYIEKDLN</sequence>
<reference evidence="2 3" key="1">
    <citation type="journal article" date="2016" name="Nat. Commun.">
        <title>Thousands of microbial genomes shed light on interconnected biogeochemical processes in an aquifer system.</title>
        <authorList>
            <person name="Anantharaman K."/>
            <person name="Brown C.T."/>
            <person name="Hug L.A."/>
            <person name="Sharon I."/>
            <person name="Castelle C.J."/>
            <person name="Probst A.J."/>
            <person name="Thomas B.C."/>
            <person name="Singh A."/>
            <person name="Wilkins M.J."/>
            <person name="Karaoz U."/>
            <person name="Brodie E.L."/>
            <person name="Williams K.H."/>
            <person name="Hubbard S.S."/>
            <person name="Banfield J.F."/>
        </authorList>
    </citation>
    <scope>NUCLEOTIDE SEQUENCE [LARGE SCALE GENOMIC DNA]</scope>
</reference>
<comment type="caution">
    <text evidence="2">The sequence shown here is derived from an EMBL/GenBank/DDBJ whole genome shotgun (WGS) entry which is preliminary data.</text>
</comment>
<evidence type="ECO:0000256" key="1">
    <source>
        <dbReference type="SAM" id="MobiDB-lite"/>
    </source>
</evidence>
<gene>
    <name evidence="2" type="ORF">A2799_02070</name>
</gene>
<feature type="compositionally biased region" description="Basic and acidic residues" evidence="1">
    <location>
        <begin position="1"/>
        <end position="10"/>
    </location>
</feature>
<protein>
    <recommendedName>
        <fullName evidence="4">Bro-N domain-containing protein</fullName>
    </recommendedName>
</protein>
<evidence type="ECO:0000313" key="3">
    <source>
        <dbReference type="Proteomes" id="UP000176850"/>
    </source>
</evidence>
<name>A0A1F7GJR7_9BACT</name>
<accession>A0A1F7GJR7</accession>
<organism evidence="2 3">
    <name type="scientific">Candidatus Roizmanbacteria bacterium RIFCSPHIGHO2_01_FULL_39_24</name>
    <dbReference type="NCBI Taxonomy" id="1802032"/>
    <lineage>
        <taxon>Bacteria</taxon>
        <taxon>Candidatus Roizmaniibacteriota</taxon>
    </lineage>
</organism>
<proteinExistence type="predicted"/>
<evidence type="ECO:0000313" key="2">
    <source>
        <dbReference type="EMBL" id="OGK18822.1"/>
    </source>
</evidence>
<dbReference type="AlphaFoldDB" id="A0A1F7GJR7"/>